<name>A0ABU2A3M1_9BURK</name>
<reference evidence="13 14" key="1">
    <citation type="submission" date="2023-07" db="EMBL/GenBank/DDBJ databases">
        <title>Sorghum-associated microbial communities from plants grown in Nebraska, USA.</title>
        <authorList>
            <person name="Schachtman D."/>
        </authorList>
    </citation>
    <scope>NUCLEOTIDE SEQUENCE [LARGE SCALE GENOMIC DNA]</scope>
    <source>
        <strain evidence="13 14">BE316</strain>
    </source>
</reference>
<evidence type="ECO:0000256" key="7">
    <source>
        <dbReference type="ARBA" id="ARBA00022840"/>
    </source>
</evidence>
<dbReference type="SUPFAM" id="SSF52540">
    <property type="entry name" value="P-loop containing nucleoside triphosphate hydrolases"/>
    <property type="match status" value="1"/>
</dbReference>
<evidence type="ECO:0000256" key="6">
    <source>
        <dbReference type="ARBA" id="ARBA00022806"/>
    </source>
</evidence>
<keyword evidence="2" id="KW-0639">Primosome</keyword>
<keyword evidence="3" id="KW-0235">DNA replication</keyword>
<dbReference type="Gene3D" id="3.40.50.300">
    <property type="entry name" value="P-loop containing nucleotide triphosphate hydrolases"/>
    <property type="match status" value="1"/>
</dbReference>
<feature type="domain" description="SF4 helicase" evidence="12">
    <location>
        <begin position="194"/>
        <end position="465"/>
    </location>
</feature>
<dbReference type="Pfam" id="PF00772">
    <property type="entry name" value="DnaB"/>
    <property type="match status" value="1"/>
</dbReference>
<keyword evidence="6 13" id="KW-0347">Helicase</keyword>
<sequence length="486" mass="51927">MSAIFGEDPRPVPSADAELQGLRVPPHSVEAEQSVLGGLLIDNRCWDRVGDLLKPDDFYRREHQVLFGAMSRLINASKPADVVTVFDALAEREQLAVGGLAYINALAQCVPSSANARRYAEIVRSRSVQRQVAALAVDLQGAVAGKLEAPEIMTAVDAAVTSLLKLMQGASSADEPVLLGDLMLELIDEVEALAAGKLPGISTGFIDLDALTAGGGRAGELWVMGARPSMGKSACAQTIGLNVAEDEWCLVLSQEDSLLTYGQRAVANLGKVNLADLRNPAKAEDPDALWAGLALGADKAGKKKLLVDAQGGLTLADVRRKVQQANRKIQSIQPGARLKVLLIDYLQLMTGENQNRNQLLGEISNGLKALVKEFGLWGILLSQLSREADKRAGLPHMSDLRDSGDIEGAADVIMLLHRQAKRKLTADNKYWAQAEICKNKNGPTDTISLFFHGKYQRFDNWAGPVPASAGGVGKGGDGAGERKGFN</sequence>
<keyword evidence="9" id="KW-0413">Isomerase</keyword>
<comment type="similarity">
    <text evidence="1">Belongs to the helicase family. DnaB subfamily.</text>
</comment>
<dbReference type="InterPro" id="IPR027417">
    <property type="entry name" value="P-loop_NTPase"/>
</dbReference>
<evidence type="ECO:0000256" key="11">
    <source>
        <dbReference type="ARBA" id="ARBA00048954"/>
    </source>
</evidence>
<keyword evidence="14" id="KW-1185">Reference proteome</keyword>
<comment type="caution">
    <text evidence="13">The sequence shown here is derived from an EMBL/GenBank/DDBJ whole genome shotgun (WGS) entry which is preliminary data.</text>
</comment>
<keyword evidence="8" id="KW-0238">DNA-binding</keyword>
<comment type="catalytic activity">
    <reaction evidence="11">
        <text>ATP + H2O = ADP + phosphate + H(+)</text>
        <dbReference type="Rhea" id="RHEA:13065"/>
        <dbReference type="ChEBI" id="CHEBI:15377"/>
        <dbReference type="ChEBI" id="CHEBI:15378"/>
        <dbReference type="ChEBI" id="CHEBI:30616"/>
        <dbReference type="ChEBI" id="CHEBI:43474"/>
        <dbReference type="ChEBI" id="CHEBI:456216"/>
        <dbReference type="EC" id="5.6.2.3"/>
    </reaction>
</comment>
<evidence type="ECO:0000256" key="4">
    <source>
        <dbReference type="ARBA" id="ARBA00022741"/>
    </source>
</evidence>
<dbReference type="InterPro" id="IPR007694">
    <property type="entry name" value="DNA_helicase_DnaB-like_C"/>
</dbReference>
<evidence type="ECO:0000256" key="10">
    <source>
        <dbReference type="ARBA" id="ARBA00044969"/>
    </source>
</evidence>
<dbReference type="GO" id="GO:0003678">
    <property type="term" value="F:DNA helicase activity"/>
    <property type="evidence" value="ECO:0007669"/>
    <property type="project" value="UniProtKB-EC"/>
</dbReference>
<organism evidence="13 14">
    <name type="scientific">Roseateles asaccharophilus</name>
    <dbReference type="NCBI Taxonomy" id="582607"/>
    <lineage>
        <taxon>Bacteria</taxon>
        <taxon>Pseudomonadati</taxon>
        <taxon>Pseudomonadota</taxon>
        <taxon>Betaproteobacteria</taxon>
        <taxon>Burkholderiales</taxon>
        <taxon>Sphaerotilaceae</taxon>
        <taxon>Roseateles</taxon>
    </lineage>
</organism>
<dbReference type="Gene3D" id="1.10.860.10">
    <property type="entry name" value="DNAb Helicase, Chain A"/>
    <property type="match status" value="1"/>
</dbReference>
<dbReference type="PANTHER" id="PTHR30153:SF2">
    <property type="entry name" value="REPLICATIVE DNA HELICASE"/>
    <property type="match status" value="1"/>
</dbReference>
<evidence type="ECO:0000256" key="5">
    <source>
        <dbReference type="ARBA" id="ARBA00022801"/>
    </source>
</evidence>
<protein>
    <recommendedName>
        <fullName evidence="10">DNA 5'-3' helicase</fullName>
        <ecNumber evidence="10">5.6.2.3</ecNumber>
    </recommendedName>
</protein>
<gene>
    <name evidence="13" type="ORF">J2X21_000861</name>
</gene>
<dbReference type="InterPro" id="IPR007693">
    <property type="entry name" value="DNA_helicase_DnaB-like_N"/>
</dbReference>
<evidence type="ECO:0000256" key="8">
    <source>
        <dbReference type="ARBA" id="ARBA00023125"/>
    </source>
</evidence>
<evidence type="ECO:0000313" key="14">
    <source>
        <dbReference type="Proteomes" id="UP001180825"/>
    </source>
</evidence>
<dbReference type="Proteomes" id="UP001180825">
    <property type="component" value="Unassembled WGS sequence"/>
</dbReference>
<dbReference type="EMBL" id="JAVDXV010000001">
    <property type="protein sequence ID" value="MDR7331749.1"/>
    <property type="molecule type" value="Genomic_DNA"/>
</dbReference>
<dbReference type="PANTHER" id="PTHR30153">
    <property type="entry name" value="REPLICATIVE DNA HELICASE DNAB"/>
    <property type="match status" value="1"/>
</dbReference>
<evidence type="ECO:0000256" key="9">
    <source>
        <dbReference type="ARBA" id="ARBA00023235"/>
    </source>
</evidence>
<evidence type="ECO:0000259" key="12">
    <source>
        <dbReference type="PROSITE" id="PS51199"/>
    </source>
</evidence>
<dbReference type="InterPro" id="IPR036185">
    <property type="entry name" value="DNA_heli_DnaB-like_N_sf"/>
</dbReference>
<dbReference type="SUPFAM" id="SSF48024">
    <property type="entry name" value="N-terminal domain of DnaB helicase"/>
    <property type="match status" value="1"/>
</dbReference>
<evidence type="ECO:0000256" key="3">
    <source>
        <dbReference type="ARBA" id="ARBA00022705"/>
    </source>
</evidence>
<evidence type="ECO:0000313" key="13">
    <source>
        <dbReference type="EMBL" id="MDR7331749.1"/>
    </source>
</evidence>
<keyword evidence="5 13" id="KW-0378">Hydrolase</keyword>
<keyword evidence="4" id="KW-0547">Nucleotide-binding</keyword>
<evidence type="ECO:0000256" key="1">
    <source>
        <dbReference type="ARBA" id="ARBA00008428"/>
    </source>
</evidence>
<evidence type="ECO:0000256" key="2">
    <source>
        <dbReference type="ARBA" id="ARBA00022515"/>
    </source>
</evidence>
<accession>A0ABU2A3M1</accession>
<dbReference type="GO" id="GO:0016787">
    <property type="term" value="F:hydrolase activity"/>
    <property type="evidence" value="ECO:0007669"/>
    <property type="project" value="UniProtKB-KW"/>
</dbReference>
<proteinExistence type="inferred from homology"/>
<dbReference type="Pfam" id="PF03796">
    <property type="entry name" value="DnaB_C"/>
    <property type="match status" value="1"/>
</dbReference>
<dbReference type="EC" id="5.6.2.3" evidence="10"/>
<dbReference type="PROSITE" id="PS51199">
    <property type="entry name" value="SF4_HELICASE"/>
    <property type="match status" value="1"/>
</dbReference>
<dbReference type="InterPro" id="IPR016136">
    <property type="entry name" value="DNA_helicase_N/primase_C"/>
</dbReference>
<keyword evidence="7" id="KW-0067">ATP-binding</keyword>
<dbReference type="RefSeq" id="WP_310325282.1">
    <property type="nucleotide sequence ID" value="NZ_JAVDXV010000001.1"/>
</dbReference>